<feature type="region of interest" description="Disordered" evidence="2">
    <location>
        <begin position="1"/>
        <end position="26"/>
    </location>
</feature>
<dbReference type="GO" id="GO:0016554">
    <property type="term" value="P:cytidine to uridine editing"/>
    <property type="evidence" value="ECO:0007669"/>
    <property type="project" value="InterPro"/>
</dbReference>
<proteinExistence type="predicted"/>
<organism evidence="4 5">
    <name type="scientific">Ensete ventricosum</name>
    <name type="common">Abyssinian banana</name>
    <name type="synonym">Musa ensete</name>
    <dbReference type="NCBI Taxonomy" id="4639"/>
    <lineage>
        <taxon>Eukaryota</taxon>
        <taxon>Viridiplantae</taxon>
        <taxon>Streptophyta</taxon>
        <taxon>Embryophyta</taxon>
        <taxon>Tracheophyta</taxon>
        <taxon>Spermatophyta</taxon>
        <taxon>Magnoliopsida</taxon>
        <taxon>Liliopsida</taxon>
        <taxon>Zingiberales</taxon>
        <taxon>Musaceae</taxon>
        <taxon>Ensete</taxon>
    </lineage>
</organism>
<evidence type="ECO:0000256" key="1">
    <source>
        <dbReference type="ARBA" id="ARBA00022946"/>
    </source>
</evidence>
<dbReference type="EMBL" id="AMZH03000639">
    <property type="protein sequence ID" value="RRT82724.1"/>
    <property type="molecule type" value="Genomic_DNA"/>
</dbReference>
<feature type="compositionally biased region" description="Basic and acidic residues" evidence="2">
    <location>
        <begin position="1"/>
        <end position="10"/>
    </location>
</feature>
<accession>A0A427B2M3</accession>
<feature type="domain" description="MORF/ORRM1/DAG-like MORF" evidence="3">
    <location>
        <begin position="165"/>
        <end position="197"/>
    </location>
</feature>
<sequence>MRARLTDRFSRRTQPSKPGQTPNEGKEIVRQNYPTMCANSVSLDRDKNPWCLLFVSFVPSQADISRVYLREAMAGRTLIAKLHTISLCSRVLSFPLARPSPLLRFRPLLAAAASDYPLLRLSSTSGVAGLRCFSTRPTTSSLNDPSPNWSNRPPKETILLDGCDFEHWLVVMEPPDPALTRDEIIDGYIKTLAEVLGR</sequence>
<evidence type="ECO:0000313" key="4">
    <source>
        <dbReference type="EMBL" id="RRT82724.1"/>
    </source>
</evidence>
<reference evidence="4 5" key="1">
    <citation type="journal article" date="2014" name="Agronomy (Basel)">
        <title>A Draft Genome Sequence for Ensete ventricosum, the Drought-Tolerant Tree Against Hunger.</title>
        <authorList>
            <person name="Harrison J."/>
            <person name="Moore K.A."/>
            <person name="Paszkiewicz K."/>
            <person name="Jones T."/>
            <person name="Grant M."/>
            <person name="Ambacheew D."/>
            <person name="Muzemil S."/>
            <person name="Studholme D.J."/>
        </authorList>
    </citation>
    <scope>NUCLEOTIDE SEQUENCE [LARGE SCALE GENOMIC DNA]</scope>
</reference>
<dbReference type="AlphaFoldDB" id="A0A427B2M3"/>
<dbReference type="GO" id="GO:0005739">
    <property type="term" value="C:mitochondrion"/>
    <property type="evidence" value="ECO:0007669"/>
    <property type="project" value="TreeGrafter"/>
</dbReference>
<dbReference type="InterPro" id="IPR054059">
    <property type="entry name" value="MORF/ORRM1/DAG-like_MORF"/>
</dbReference>
<dbReference type="Proteomes" id="UP000287651">
    <property type="component" value="Unassembled WGS sequence"/>
</dbReference>
<keyword evidence="1" id="KW-0809">Transit peptide</keyword>
<dbReference type="PANTHER" id="PTHR31346">
    <property type="entry name" value="MULTIPLE ORGANELLAR RNA EDITING FACTOR 2, CHLOROPLASTIC-RELATED-RELATED"/>
    <property type="match status" value="1"/>
</dbReference>
<evidence type="ECO:0000259" key="3">
    <source>
        <dbReference type="Pfam" id="PF21864"/>
    </source>
</evidence>
<evidence type="ECO:0000313" key="5">
    <source>
        <dbReference type="Proteomes" id="UP000287651"/>
    </source>
</evidence>
<dbReference type="Pfam" id="PF21864">
    <property type="entry name" value="MORF_dom"/>
    <property type="match status" value="1"/>
</dbReference>
<dbReference type="PANTHER" id="PTHR31346:SF4">
    <property type="entry name" value="MULTIPLE ORGANELLAR RNA EDITING FACTOR 8, CHLOROPLASTIC_MITOCHONDRIAL"/>
    <property type="match status" value="1"/>
</dbReference>
<protein>
    <recommendedName>
        <fullName evidence="3">MORF/ORRM1/DAG-like MORF domain-containing protein</fullName>
    </recommendedName>
</protein>
<name>A0A427B2M3_ENSVE</name>
<dbReference type="GO" id="GO:0080156">
    <property type="term" value="P:mitochondrial mRNA modification"/>
    <property type="evidence" value="ECO:0007669"/>
    <property type="project" value="TreeGrafter"/>
</dbReference>
<dbReference type="InterPro" id="IPR039206">
    <property type="entry name" value="MORF/ORRM1/DAG-like"/>
</dbReference>
<comment type="caution">
    <text evidence="4">The sequence shown here is derived from an EMBL/GenBank/DDBJ whole genome shotgun (WGS) entry which is preliminary data.</text>
</comment>
<gene>
    <name evidence="4" type="ORF">B296_00006938</name>
</gene>
<feature type="compositionally biased region" description="Polar residues" evidence="2">
    <location>
        <begin position="12"/>
        <end position="23"/>
    </location>
</feature>
<evidence type="ECO:0000256" key="2">
    <source>
        <dbReference type="SAM" id="MobiDB-lite"/>
    </source>
</evidence>